<organism evidence="4 5">
    <name type="scientific">Enterococcus hulanensis</name>
    <dbReference type="NCBI Taxonomy" id="2559929"/>
    <lineage>
        <taxon>Bacteria</taxon>
        <taxon>Bacillati</taxon>
        <taxon>Bacillota</taxon>
        <taxon>Bacilli</taxon>
        <taxon>Lactobacillales</taxon>
        <taxon>Enterococcaceae</taxon>
        <taxon>Enterococcus</taxon>
    </lineage>
</organism>
<dbReference type="Gene3D" id="1.10.357.10">
    <property type="entry name" value="Tetracycline Repressor, domain 2"/>
    <property type="match status" value="1"/>
</dbReference>
<protein>
    <submittedName>
        <fullName evidence="4">Helix-turn-helix domain containing protein</fullName>
    </submittedName>
</protein>
<dbReference type="InterPro" id="IPR001647">
    <property type="entry name" value="HTH_TetR"/>
</dbReference>
<feature type="DNA-binding region" description="H-T-H motif" evidence="2">
    <location>
        <begin position="27"/>
        <end position="46"/>
    </location>
</feature>
<keyword evidence="1 2" id="KW-0238">DNA-binding</keyword>
<dbReference type="InterPro" id="IPR009057">
    <property type="entry name" value="Homeodomain-like_sf"/>
</dbReference>
<feature type="domain" description="HTH tetR-type" evidence="3">
    <location>
        <begin position="4"/>
        <end position="64"/>
    </location>
</feature>
<evidence type="ECO:0000259" key="3">
    <source>
        <dbReference type="PROSITE" id="PS50977"/>
    </source>
</evidence>
<reference evidence="4 5" key="1">
    <citation type="submission" date="2023-03" db="EMBL/GenBank/DDBJ databases">
        <authorList>
            <person name="Shen W."/>
            <person name="Cai J."/>
        </authorList>
    </citation>
    <scope>NUCLEOTIDE SEQUENCE [LARGE SCALE GENOMIC DNA]</scope>
    <source>
        <strain evidence="4 5">D6-4</strain>
    </source>
</reference>
<dbReference type="PANTHER" id="PTHR30055:SF237">
    <property type="entry name" value="TRANSCRIPTIONAL REPRESSOR MCE3R"/>
    <property type="match status" value="1"/>
</dbReference>
<dbReference type="PANTHER" id="PTHR30055">
    <property type="entry name" value="HTH-TYPE TRANSCRIPTIONAL REGULATOR RUTR"/>
    <property type="match status" value="1"/>
</dbReference>
<dbReference type="InterPro" id="IPR050109">
    <property type="entry name" value="HTH-type_TetR-like_transc_reg"/>
</dbReference>
<evidence type="ECO:0000313" key="4">
    <source>
        <dbReference type="EMBL" id="MDT2598722.1"/>
    </source>
</evidence>
<comment type="caution">
    <text evidence="4">The sequence shown here is derived from an EMBL/GenBank/DDBJ whole genome shotgun (WGS) entry which is preliminary data.</text>
</comment>
<dbReference type="SUPFAM" id="SSF46689">
    <property type="entry name" value="Homeodomain-like"/>
    <property type="match status" value="1"/>
</dbReference>
<proteinExistence type="predicted"/>
<dbReference type="Proteomes" id="UP001252875">
    <property type="component" value="Unassembled WGS sequence"/>
</dbReference>
<dbReference type="Pfam" id="PF00440">
    <property type="entry name" value="TetR_N"/>
    <property type="match status" value="1"/>
</dbReference>
<gene>
    <name evidence="4" type="ORF">P7D85_02990</name>
</gene>
<dbReference type="RefSeq" id="WP_311821034.1">
    <property type="nucleotide sequence ID" value="NZ_JARPYF010000001.1"/>
</dbReference>
<dbReference type="PRINTS" id="PR00455">
    <property type="entry name" value="HTHTETR"/>
</dbReference>
<name>A0ABU3EV30_9ENTE</name>
<evidence type="ECO:0000313" key="5">
    <source>
        <dbReference type="Proteomes" id="UP001252875"/>
    </source>
</evidence>
<accession>A0ABU3EV30</accession>
<keyword evidence="5" id="KW-1185">Reference proteome</keyword>
<evidence type="ECO:0000256" key="1">
    <source>
        <dbReference type="ARBA" id="ARBA00023125"/>
    </source>
</evidence>
<evidence type="ECO:0000256" key="2">
    <source>
        <dbReference type="PROSITE-ProRule" id="PRU00335"/>
    </source>
</evidence>
<dbReference type="PROSITE" id="PS50977">
    <property type="entry name" value="HTH_TETR_2"/>
    <property type="match status" value="1"/>
</dbReference>
<dbReference type="EMBL" id="JARPYI010000001">
    <property type="protein sequence ID" value="MDT2598722.1"/>
    <property type="molecule type" value="Genomic_DNA"/>
</dbReference>
<sequence>MDKLPTKERIVIEAARLFATKGYGAVSVDEIAQAVGIKAPSLYKHYKNKQEIFDAVLQEMNARYEKNMAGLMLDGRDGAADAPLFDGMSGEQLVALGRKLFDFFLHDEYAADFRKLLTIEQFQDSELAAMYTKQYADDPLSYQGMLFAMLVQAGVLKAWDTQVMALHFYAPIQLLLSICDRHSDREAECVELLERHIRQFYRLYRMEACDHE</sequence>